<reference evidence="1" key="2">
    <citation type="submission" date="2025-09" db="UniProtKB">
        <authorList>
            <consortium name="Ensembl"/>
        </authorList>
    </citation>
    <scope>IDENTIFICATION</scope>
</reference>
<sequence length="91" mass="10316">VTKSVLVQKNMVGAHRSSWILISSTESLTPHATQLESKVFLKMKGDHFRYLFGVASGDNKQTALLNSQQLTRKHLKLVRKIGNPHSQFDWV</sequence>
<name>A0A8D2FG04_THEGE</name>
<dbReference type="Gene3D" id="1.20.190.20">
    <property type="entry name" value="14-3-3 domain"/>
    <property type="match status" value="1"/>
</dbReference>
<protein>
    <submittedName>
        <fullName evidence="1">Uncharacterized protein</fullName>
    </submittedName>
</protein>
<evidence type="ECO:0000313" key="1">
    <source>
        <dbReference type="Ensembl" id="ENSTGEP00000020417.1"/>
    </source>
</evidence>
<keyword evidence="2" id="KW-1185">Reference proteome</keyword>
<dbReference type="InterPro" id="IPR036815">
    <property type="entry name" value="14-3-3_dom_sf"/>
</dbReference>
<dbReference type="Ensembl" id="ENSTGET00000024291.1">
    <property type="protein sequence ID" value="ENSTGEP00000020417.1"/>
    <property type="gene ID" value="ENSTGEG00000016402.1"/>
</dbReference>
<evidence type="ECO:0000313" key="2">
    <source>
        <dbReference type="Proteomes" id="UP000694411"/>
    </source>
</evidence>
<organism evidence="1 2">
    <name type="scientific">Theropithecus gelada</name>
    <name type="common">Gelada baboon</name>
    <dbReference type="NCBI Taxonomy" id="9565"/>
    <lineage>
        <taxon>Eukaryota</taxon>
        <taxon>Metazoa</taxon>
        <taxon>Chordata</taxon>
        <taxon>Craniata</taxon>
        <taxon>Vertebrata</taxon>
        <taxon>Euteleostomi</taxon>
        <taxon>Mammalia</taxon>
        <taxon>Eutheria</taxon>
        <taxon>Euarchontoglires</taxon>
        <taxon>Primates</taxon>
        <taxon>Haplorrhini</taxon>
        <taxon>Catarrhini</taxon>
        <taxon>Cercopithecidae</taxon>
        <taxon>Cercopithecinae</taxon>
        <taxon>Theropithecus</taxon>
    </lineage>
</organism>
<dbReference type="SUPFAM" id="SSF48445">
    <property type="entry name" value="14-3-3 protein"/>
    <property type="match status" value="1"/>
</dbReference>
<reference evidence="1" key="1">
    <citation type="submission" date="2025-08" db="UniProtKB">
        <authorList>
            <consortium name="Ensembl"/>
        </authorList>
    </citation>
    <scope>IDENTIFICATION</scope>
</reference>
<dbReference type="AlphaFoldDB" id="A0A8D2FG04"/>
<dbReference type="Proteomes" id="UP000694411">
    <property type="component" value="Unassembled WGS sequence"/>
</dbReference>
<accession>A0A8D2FG04</accession>
<proteinExistence type="predicted"/>